<name>A0A4Q9GY55_9MICO</name>
<evidence type="ECO:0000313" key="3">
    <source>
        <dbReference type="Proteomes" id="UP000294194"/>
    </source>
</evidence>
<proteinExistence type="predicted"/>
<dbReference type="RefSeq" id="WP_130982294.1">
    <property type="nucleotide sequence ID" value="NZ_SISG01000001.1"/>
</dbReference>
<evidence type="ECO:0000313" key="2">
    <source>
        <dbReference type="EMBL" id="TBN58187.1"/>
    </source>
</evidence>
<organism evidence="2 3">
    <name type="scientific">Glaciihabitans arcticus</name>
    <dbReference type="NCBI Taxonomy" id="2668039"/>
    <lineage>
        <taxon>Bacteria</taxon>
        <taxon>Bacillati</taxon>
        <taxon>Actinomycetota</taxon>
        <taxon>Actinomycetes</taxon>
        <taxon>Micrococcales</taxon>
        <taxon>Microbacteriaceae</taxon>
        <taxon>Glaciihabitans</taxon>
    </lineage>
</organism>
<feature type="compositionally biased region" description="Low complexity" evidence="1">
    <location>
        <begin position="80"/>
        <end position="99"/>
    </location>
</feature>
<gene>
    <name evidence="2" type="ORF">EYE40_12745</name>
</gene>
<feature type="region of interest" description="Disordered" evidence="1">
    <location>
        <begin position="73"/>
        <end position="99"/>
    </location>
</feature>
<accession>A0A4Q9GY55</accession>
<dbReference type="Proteomes" id="UP000294194">
    <property type="component" value="Unassembled WGS sequence"/>
</dbReference>
<dbReference type="AlphaFoldDB" id="A0A4Q9GY55"/>
<reference evidence="3" key="1">
    <citation type="submission" date="2019-02" db="EMBL/GenBank/DDBJ databases">
        <title>Glaciihabitans arcticus sp. nov., a psychrotolerant bacterium isolated from polar soil.</title>
        <authorList>
            <person name="Dahal R.H."/>
        </authorList>
    </citation>
    <scope>NUCLEOTIDE SEQUENCE [LARGE SCALE GENOMIC DNA]</scope>
    <source>
        <strain evidence="3">RP-3-7</strain>
    </source>
</reference>
<evidence type="ECO:0000256" key="1">
    <source>
        <dbReference type="SAM" id="MobiDB-lite"/>
    </source>
</evidence>
<keyword evidence="3" id="KW-1185">Reference proteome</keyword>
<comment type="caution">
    <text evidence="2">The sequence shown here is derived from an EMBL/GenBank/DDBJ whole genome shotgun (WGS) entry which is preliminary data.</text>
</comment>
<protein>
    <submittedName>
        <fullName evidence="2">YtxH domain-containing protein</fullName>
    </submittedName>
</protein>
<dbReference type="EMBL" id="SISG01000001">
    <property type="protein sequence ID" value="TBN58187.1"/>
    <property type="molecule type" value="Genomic_DNA"/>
</dbReference>
<sequence>MKGKILLVVGVAVGYVLGARAGRERYEEIKRNANKLWNDPRVQRPVHQAEDFVKDKAPEVAEFLADGAKKVVGQVSGANKPKTTTPRKTSTASKSSTTE</sequence>